<evidence type="ECO:0000313" key="2">
    <source>
        <dbReference type="EMBL" id="APE46279.1"/>
    </source>
</evidence>
<dbReference type="SUPFAM" id="SSF159941">
    <property type="entry name" value="MM3350-like"/>
    <property type="match status" value="1"/>
</dbReference>
<dbReference type="InterPro" id="IPR012912">
    <property type="entry name" value="Plasmid_pRiA4b_Orf3-like"/>
</dbReference>
<dbReference type="KEGG" id="suam:BOO69_22355"/>
<dbReference type="AlphaFoldDB" id="A0A1J0WPM3"/>
<gene>
    <name evidence="2" type="ORF">BOO69_22355</name>
</gene>
<feature type="domain" description="Plasmid pRiA4b Orf3-like" evidence="1">
    <location>
        <begin position="9"/>
        <end position="180"/>
    </location>
</feature>
<reference evidence="2 3" key="1">
    <citation type="submission" date="2016-11" db="EMBL/GenBank/DDBJ databases">
        <title>Complete genome sequence of Sulfitobacter sp. AM1-D1, a toxic bacteria associated with marine dinoflagellate Alexandrium minutum in East China Sea.</title>
        <authorList>
            <person name="Yang Q."/>
            <person name="Zhang X."/>
            <person name="Tian X."/>
        </authorList>
    </citation>
    <scope>NUCLEOTIDE SEQUENCE [LARGE SCALE GENOMIC DNA]</scope>
    <source>
        <strain evidence="2 3">AM1-D1</strain>
        <plasmid evidence="2 3">unnamed5</plasmid>
    </source>
</reference>
<organism evidence="2 3">
    <name type="scientific">Sulfitobacter alexandrii</name>
    <dbReference type="NCBI Taxonomy" id="1917485"/>
    <lineage>
        <taxon>Bacteria</taxon>
        <taxon>Pseudomonadati</taxon>
        <taxon>Pseudomonadota</taxon>
        <taxon>Alphaproteobacteria</taxon>
        <taxon>Rhodobacterales</taxon>
        <taxon>Roseobacteraceae</taxon>
        <taxon>Sulfitobacter</taxon>
    </lineage>
</organism>
<sequence>MRQAEHILIELKIELVGIKPPIWRRILVPNDISLDILHSVLQGAMPWQDYHLHEFEIGEDRFEARDESDDSWDPNDGRKDEKSFTLGELVKKGNQFIYTYDFGDGWRHLVTVEKVGKPTGRPDQDFPACVAGERACPPEDSGGPYSYEEFLDALTDKHHPEHRATKQWAGAFEPEVFSVQQANAAVGAMFVWAKERSRLK</sequence>
<accession>A0A1J0WPM3</accession>
<dbReference type="InterPro" id="IPR024047">
    <property type="entry name" value="MM3350-like_sf"/>
</dbReference>
<keyword evidence="3" id="KW-1185">Reference proteome</keyword>
<dbReference type="PANTHER" id="PTHR41878">
    <property type="entry name" value="LEXA REPRESSOR-RELATED"/>
    <property type="match status" value="1"/>
</dbReference>
<protein>
    <recommendedName>
        <fullName evidence="1">Plasmid pRiA4b Orf3-like domain-containing protein</fullName>
    </recommendedName>
</protein>
<geneLocation type="plasmid" evidence="2 3">
    <name>unnamed5</name>
</geneLocation>
<dbReference type="Pfam" id="PF07929">
    <property type="entry name" value="PRiA4_ORF3"/>
    <property type="match status" value="1"/>
</dbReference>
<dbReference type="Proteomes" id="UP000181897">
    <property type="component" value="Plasmid unnamed5"/>
</dbReference>
<dbReference type="Gene3D" id="3.10.290.30">
    <property type="entry name" value="MM3350-like"/>
    <property type="match status" value="1"/>
</dbReference>
<evidence type="ECO:0000259" key="1">
    <source>
        <dbReference type="Pfam" id="PF07929"/>
    </source>
</evidence>
<dbReference type="PANTHER" id="PTHR41878:SF1">
    <property type="entry name" value="TNPR PROTEIN"/>
    <property type="match status" value="1"/>
</dbReference>
<evidence type="ECO:0000313" key="3">
    <source>
        <dbReference type="Proteomes" id="UP000181897"/>
    </source>
</evidence>
<name>A0A1J0WPM3_9RHOB</name>
<dbReference type="EMBL" id="CP018081">
    <property type="protein sequence ID" value="APE46279.1"/>
    <property type="molecule type" value="Genomic_DNA"/>
</dbReference>
<keyword evidence="2" id="KW-0614">Plasmid</keyword>
<dbReference type="OrthoDB" id="9816539at2"/>
<proteinExistence type="predicted"/>